<proteinExistence type="inferred from homology"/>
<feature type="transmembrane region" description="Helical" evidence="6">
    <location>
        <begin position="98"/>
        <end position="116"/>
    </location>
</feature>
<feature type="transmembrane region" description="Helical" evidence="6">
    <location>
        <begin position="30"/>
        <end position="54"/>
    </location>
</feature>
<keyword evidence="5 6" id="KW-0472">Membrane</keyword>
<comment type="caution">
    <text evidence="8">The sequence shown here is derived from an EMBL/GenBank/DDBJ whole genome shotgun (WGS) entry which is preliminary data.</text>
</comment>
<dbReference type="Pfam" id="PF00892">
    <property type="entry name" value="EamA"/>
    <property type="match status" value="2"/>
</dbReference>
<evidence type="ECO:0000313" key="8">
    <source>
        <dbReference type="EMBL" id="RZD17128.1"/>
    </source>
</evidence>
<dbReference type="PANTHER" id="PTHR32322">
    <property type="entry name" value="INNER MEMBRANE TRANSPORTER"/>
    <property type="match status" value="1"/>
</dbReference>
<gene>
    <name evidence="8" type="ORF">EVJ46_02545</name>
</gene>
<evidence type="ECO:0000256" key="1">
    <source>
        <dbReference type="ARBA" id="ARBA00004141"/>
    </source>
</evidence>
<feature type="transmembrane region" description="Helical" evidence="6">
    <location>
        <begin position="66"/>
        <end position="86"/>
    </location>
</feature>
<evidence type="ECO:0000256" key="2">
    <source>
        <dbReference type="ARBA" id="ARBA00007362"/>
    </source>
</evidence>
<comment type="similarity">
    <text evidence="2">Belongs to the EamA transporter family.</text>
</comment>
<name>A0A519BIM6_ACIG2</name>
<sequence length="305" mass="34097">MNSLKFIILIVLSTALMGSAFSVIKMGDMYASPLMFAAIRFILAGLLLAFIVGFMRMPHPKHPSEWLYVAVIGFFQTTGVFGAIFLSLRTITAGESSILIFVNPILVVLFSAFIGVRYRLLQWIGVIVGFIGVVILIGFHPYYRVGVWIALSGAVFWAITTLLVKRVASFINIWVLTAYQMLIGGILLLFISEIFGHPYVVFNFSFALIVLWLAIMSSIVQFGIWFYLIQKNNPGKVSSFLFLVPLFGVLSGLILLSEPVNLQMIIGGFFILTGIFLVNRPESRRMLLKKTEMEEKAEMETEGNP</sequence>
<evidence type="ECO:0000256" key="6">
    <source>
        <dbReference type="SAM" id="Phobius"/>
    </source>
</evidence>
<dbReference type="SUPFAM" id="SSF103481">
    <property type="entry name" value="Multidrug resistance efflux transporter EmrE"/>
    <property type="match status" value="2"/>
</dbReference>
<evidence type="ECO:0000256" key="4">
    <source>
        <dbReference type="ARBA" id="ARBA00022989"/>
    </source>
</evidence>
<feature type="domain" description="EamA" evidence="7">
    <location>
        <begin position="6"/>
        <end position="137"/>
    </location>
</feature>
<comment type="subcellular location">
    <subcellularLocation>
        <location evidence="1">Membrane</location>
        <topology evidence="1">Multi-pass membrane protein</topology>
    </subcellularLocation>
</comment>
<dbReference type="EMBL" id="SGBC01000001">
    <property type="protein sequence ID" value="RZD17128.1"/>
    <property type="molecule type" value="Genomic_DNA"/>
</dbReference>
<protein>
    <submittedName>
        <fullName evidence="8">DMT family transporter</fullName>
    </submittedName>
</protein>
<organism evidence="8 9">
    <name type="scientific">Acididesulfobacter guangdongensis</name>
    <dbReference type="NCBI Taxonomy" id="2597225"/>
    <lineage>
        <taxon>Bacteria</taxon>
        <taxon>Deltaproteobacteria</taxon>
        <taxon>Candidatus Acidulodesulfobacterales</taxon>
        <taxon>Candidatus Acididesulfobacter</taxon>
    </lineage>
</organism>
<evidence type="ECO:0000259" key="7">
    <source>
        <dbReference type="Pfam" id="PF00892"/>
    </source>
</evidence>
<accession>A0A519BIM6</accession>
<dbReference type="PANTHER" id="PTHR32322:SF2">
    <property type="entry name" value="EAMA DOMAIN-CONTAINING PROTEIN"/>
    <property type="match status" value="1"/>
</dbReference>
<evidence type="ECO:0000256" key="5">
    <source>
        <dbReference type="ARBA" id="ARBA00023136"/>
    </source>
</evidence>
<feature type="transmembrane region" description="Helical" evidence="6">
    <location>
        <begin position="262"/>
        <end position="279"/>
    </location>
</feature>
<feature type="transmembrane region" description="Helical" evidence="6">
    <location>
        <begin position="204"/>
        <end position="228"/>
    </location>
</feature>
<dbReference type="InterPro" id="IPR000620">
    <property type="entry name" value="EamA_dom"/>
</dbReference>
<feature type="transmembrane region" description="Helical" evidence="6">
    <location>
        <begin position="145"/>
        <end position="164"/>
    </location>
</feature>
<feature type="transmembrane region" description="Helical" evidence="6">
    <location>
        <begin position="240"/>
        <end position="256"/>
    </location>
</feature>
<keyword evidence="3 6" id="KW-0812">Transmembrane</keyword>
<dbReference type="InterPro" id="IPR050638">
    <property type="entry name" value="AA-Vitamin_Transporters"/>
</dbReference>
<dbReference type="Proteomes" id="UP000316562">
    <property type="component" value="Unassembled WGS sequence"/>
</dbReference>
<keyword evidence="4 6" id="KW-1133">Transmembrane helix</keyword>
<feature type="transmembrane region" description="Helical" evidence="6">
    <location>
        <begin position="171"/>
        <end position="192"/>
    </location>
</feature>
<dbReference type="InterPro" id="IPR037185">
    <property type="entry name" value="EmrE-like"/>
</dbReference>
<feature type="domain" description="EamA" evidence="7">
    <location>
        <begin position="146"/>
        <end position="279"/>
    </location>
</feature>
<evidence type="ECO:0000256" key="3">
    <source>
        <dbReference type="ARBA" id="ARBA00022692"/>
    </source>
</evidence>
<reference evidence="8 9" key="1">
    <citation type="journal article" date="2019" name="ISME J.">
        <title>Insights into ecological role of a new deltaproteobacterial order Candidatus Acidulodesulfobacterales by metagenomics and metatranscriptomics.</title>
        <authorList>
            <person name="Tan S."/>
            <person name="Liu J."/>
            <person name="Fang Y."/>
            <person name="Hedlund B.P."/>
            <person name="Lian Z.H."/>
            <person name="Huang L.Y."/>
            <person name="Li J.T."/>
            <person name="Huang L.N."/>
            <person name="Li W.J."/>
            <person name="Jiang H.C."/>
            <person name="Dong H.L."/>
            <person name="Shu W.S."/>
        </authorList>
    </citation>
    <scope>NUCLEOTIDE SEQUENCE [LARGE SCALE GENOMIC DNA]</scope>
    <source>
        <strain evidence="8">AP2</strain>
    </source>
</reference>
<dbReference type="GO" id="GO:0016020">
    <property type="term" value="C:membrane"/>
    <property type="evidence" value="ECO:0007669"/>
    <property type="project" value="UniProtKB-SubCell"/>
</dbReference>
<evidence type="ECO:0000313" key="9">
    <source>
        <dbReference type="Proteomes" id="UP000316562"/>
    </source>
</evidence>
<dbReference type="AlphaFoldDB" id="A0A519BIM6"/>
<feature type="transmembrane region" description="Helical" evidence="6">
    <location>
        <begin position="123"/>
        <end position="139"/>
    </location>
</feature>